<keyword evidence="1" id="KW-0812">Transmembrane</keyword>
<accession>A0ABT6ZGT2</accession>
<evidence type="ECO:0008006" key="4">
    <source>
        <dbReference type="Google" id="ProtNLM"/>
    </source>
</evidence>
<dbReference type="RefSeq" id="WP_283717031.1">
    <property type="nucleotide sequence ID" value="NZ_JASJND010000007.1"/>
</dbReference>
<evidence type="ECO:0000313" key="3">
    <source>
        <dbReference type="Proteomes" id="UP001321481"/>
    </source>
</evidence>
<gene>
    <name evidence="2" type="ORF">QNI14_12935</name>
</gene>
<evidence type="ECO:0000256" key="1">
    <source>
        <dbReference type="SAM" id="Phobius"/>
    </source>
</evidence>
<reference evidence="2 3" key="1">
    <citation type="submission" date="2023-05" db="EMBL/GenBank/DDBJ databases">
        <title>Microbacterium dauci sp.nov., Isolated from Carrot Rhizosphere Soil.</title>
        <authorList>
            <person name="Xiao Z."/>
            <person name="Zheng J."/>
        </authorList>
    </citation>
    <scope>NUCLEOTIDE SEQUENCE [LARGE SCALE GENOMIC DNA]</scope>
    <source>
        <strain evidence="2 3">LX3-4</strain>
    </source>
</reference>
<keyword evidence="1" id="KW-0472">Membrane</keyword>
<proteinExistence type="predicted"/>
<evidence type="ECO:0000313" key="2">
    <source>
        <dbReference type="EMBL" id="MDJ1115354.1"/>
    </source>
</evidence>
<sequence length="70" mass="7703">MGIDFQQLGWAALGYGVAFTLISLLVLWLIIYTAVRAATGAALRAHQDDLNFQQVTRADRESRGQHADLS</sequence>
<organism evidence="2 3">
    <name type="scientific">Microbacterium dauci</name>
    <dbReference type="NCBI Taxonomy" id="3048008"/>
    <lineage>
        <taxon>Bacteria</taxon>
        <taxon>Bacillati</taxon>
        <taxon>Actinomycetota</taxon>
        <taxon>Actinomycetes</taxon>
        <taxon>Micrococcales</taxon>
        <taxon>Microbacteriaceae</taxon>
        <taxon>Microbacterium</taxon>
    </lineage>
</organism>
<name>A0ABT6ZGT2_9MICO</name>
<dbReference type="Proteomes" id="UP001321481">
    <property type="component" value="Unassembled WGS sequence"/>
</dbReference>
<dbReference type="EMBL" id="JASJND010000007">
    <property type="protein sequence ID" value="MDJ1115354.1"/>
    <property type="molecule type" value="Genomic_DNA"/>
</dbReference>
<comment type="caution">
    <text evidence="2">The sequence shown here is derived from an EMBL/GenBank/DDBJ whole genome shotgun (WGS) entry which is preliminary data.</text>
</comment>
<protein>
    <recommendedName>
        <fullName evidence="4">Heme exporter protein D</fullName>
    </recommendedName>
</protein>
<feature type="transmembrane region" description="Helical" evidence="1">
    <location>
        <begin position="12"/>
        <end position="35"/>
    </location>
</feature>
<keyword evidence="1" id="KW-1133">Transmembrane helix</keyword>
<keyword evidence="3" id="KW-1185">Reference proteome</keyword>